<proteinExistence type="predicted"/>
<name>A0A8H3QCZ8_9GLOM</name>
<accession>A0A8H3QCZ8</accession>
<feature type="compositionally biased region" description="Basic and acidic residues" evidence="1">
    <location>
        <begin position="122"/>
        <end position="131"/>
    </location>
</feature>
<feature type="region of interest" description="Disordered" evidence="1">
    <location>
        <begin position="73"/>
        <end position="159"/>
    </location>
</feature>
<evidence type="ECO:0000313" key="3">
    <source>
        <dbReference type="Proteomes" id="UP000615446"/>
    </source>
</evidence>
<feature type="compositionally biased region" description="Polar residues" evidence="1">
    <location>
        <begin position="144"/>
        <end position="154"/>
    </location>
</feature>
<dbReference type="AlphaFoldDB" id="A0A8H3QCZ8"/>
<feature type="compositionally biased region" description="Polar residues" evidence="1">
    <location>
        <begin position="73"/>
        <end position="84"/>
    </location>
</feature>
<feature type="compositionally biased region" description="Polar residues" evidence="1">
    <location>
        <begin position="107"/>
        <end position="117"/>
    </location>
</feature>
<evidence type="ECO:0000256" key="1">
    <source>
        <dbReference type="SAM" id="MobiDB-lite"/>
    </source>
</evidence>
<gene>
    <name evidence="2" type="ORF">RCL2_000191800</name>
</gene>
<evidence type="ECO:0000313" key="2">
    <source>
        <dbReference type="EMBL" id="GES74437.1"/>
    </source>
</evidence>
<organism evidence="2 3">
    <name type="scientific">Rhizophagus clarus</name>
    <dbReference type="NCBI Taxonomy" id="94130"/>
    <lineage>
        <taxon>Eukaryota</taxon>
        <taxon>Fungi</taxon>
        <taxon>Fungi incertae sedis</taxon>
        <taxon>Mucoromycota</taxon>
        <taxon>Glomeromycotina</taxon>
        <taxon>Glomeromycetes</taxon>
        <taxon>Glomerales</taxon>
        <taxon>Glomeraceae</taxon>
        <taxon>Rhizophagus</taxon>
    </lineage>
</organism>
<sequence length="215" mass="24689">MSTSILKTHYRRSATVLTSEQIEEIRHLKNKVPVYMIVKEYHINKNRVHDIWNDCERFQQNENHFLEELRKVQSISSVPPSENNPQEKENNHPISGSLDGPIALAPDSSNLSDSARTNPFHESIEINAQEKQKKKKKLPKRTLQDQPKSIQSSDLPEISAGGLYQNSTLDISHNIFASIEKDRIESEEAIRESEKLLGRNSPFNYIWTKNASQES</sequence>
<comment type="caution">
    <text evidence="2">The sequence shown here is derived from an EMBL/GenBank/DDBJ whole genome shotgun (WGS) entry which is preliminary data.</text>
</comment>
<protein>
    <submittedName>
        <fullName evidence="2">Uncharacterized protein</fullName>
    </submittedName>
</protein>
<dbReference type="Proteomes" id="UP000615446">
    <property type="component" value="Unassembled WGS sequence"/>
</dbReference>
<dbReference type="EMBL" id="BLAL01000012">
    <property type="protein sequence ID" value="GES74437.1"/>
    <property type="molecule type" value="Genomic_DNA"/>
</dbReference>
<reference evidence="2" key="1">
    <citation type="submission" date="2019-10" db="EMBL/GenBank/DDBJ databases">
        <title>Conservation and host-specific expression of non-tandemly repeated heterogenous ribosome RNA gene in arbuscular mycorrhizal fungi.</title>
        <authorList>
            <person name="Maeda T."/>
            <person name="Kobayashi Y."/>
            <person name="Nakagawa T."/>
            <person name="Ezawa T."/>
            <person name="Yamaguchi K."/>
            <person name="Bino T."/>
            <person name="Nishimoto Y."/>
            <person name="Shigenobu S."/>
            <person name="Kawaguchi M."/>
        </authorList>
    </citation>
    <scope>NUCLEOTIDE SEQUENCE</scope>
    <source>
        <strain evidence="2">HR1</strain>
    </source>
</reference>